<reference evidence="13 14" key="1">
    <citation type="journal article" date="2019" name="Int. J. Syst. Evol. Microbiol.">
        <title>The Global Catalogue of Microorganisms (GCM) 10K type strain sequencing project: providing services to taxonomists for standard genome sequencing and annotation.</title>
        <authorList>
            <consortium name="The Broad Institute Genomics Platform"/>
            <consortium name="The Broad Institute Genome Sequencing Center for Infectious Disease"/>
            <person name="Wu L."/>
            <person name="Ma J."/>
        </authorList>
    </citation>
    <scope>NUCLEOTIDE SEQUENCE [LARGE SCALE GENOMIC DNA]</scope>
    <source>
        <strain evidence="13 14">JCM 15089</strain>
    </source>
</reference>
<comment type="subcellular location">
    <subcellularLocation>
        <location evidence="9">Cytoplasm</location>
    </subcellularLocation>
</comment>
<dbReference type="InterPro" id="IPR008909">
    <property type="entry name" value="DALR_anticod-bd"/>
</dbReference>
<keyword evidence="14" id="KW-1185">Reference proteome</keyword>
<evidence type="ECO:0000259" key="12">
    <source>
        <dbReference type="SMART" id="SM01016"/>
    </source>
</evidence>
<keyword evidence="6 9" id="KW-0648">Protein biosynthesis</keyword>
<dbReference type="InterPro" id="IPR001412">
    <property type="entry name" value="aa-tRNA-synth_I_CS"/>
</dbReference>
<accession>A0ABN1E5V7</accession>
<organism evidence="13 14">
    <name type="scientific">Rhizomicrobium electricum</name>
    <dbReference type="NCBI Taxonomy" id="480070"/>
    <lineage>
        <taxon>Bacteria</taxon>
        <taxon>Pseudomonadati</taxon>
        <taxon>Pseudomonadota</taxon>
        <taxon>Alphaproteobacteria</taxon>
        <taxon>Micropepsales</taxon>
        <taxon>Micropepsaceae</taxon>
        <taxon>Rhizomicrobium</taxon>
    </lineage>
</organism>
<dbReference type="RefSeq" id="WP_166931211.1">
    <property type="nucleotide sequence ID" value="NZ_BAAADD010000001.1"/>
</dbReference>
<comment type="subunit">
    <text evidence="9">Monomer.</text>
</comment>
<dbReference type="SUPFAM" id="SSF47323">
    <property type="entry name" value="Anticodon-binding domain of a subclass of class I aminoacyl-tRNA synthetases"/>
    <property type="match status" value="1"/>
</dbReference>
<protein>
    <recommendedName>
        <fullName evidence="9">Arginine--tRNA ligase</fullName>
        <ecNumber evidence="9">6.1.1.19</ecNumber>
    </recommendedName>
    <alternativeName>
        <fullName evidence="9">Arginyl-tRNA synthetase</fullName>
        <shortName evidence="9">ArgRS</shortName>
    </alternativeName>
</protein>
<evidence type="ECO:0000256" key="6">
    <source>
        <dbReference type="ARBA" id="ARBA00022917"/>
    </source>
</evidence>
<proteinExistence type="inferred from homology"/>
<dbReference type="Pfam" id="PF05746">
    <property type="entry name" value="DALR_1"/>
    <property type="match status" value="1"/>
</dbReference>
<dbReference type="SMART" id="SM00836">
    <property type="entry name" value="DALR_1"/>
    <property type="match status" value="1"/>
</dbReference>
<dbReference type="PROSITE" id="PS00178">
    <property type="entry name" value="AA_TRNA_LIGASE_I"/>
    <property type="match status" value="1"/>
</dbReference>
<evidence type="ECO:0000256" key="5">
    <source>
        <dbReference type="ARBA" id="ARBA00022840"/>
    </source>
</evidence>
<comment type="catalytic activity">
    <reaction evidence="8 9">
        <text>tRNA(Arg) + L-arginine + ATP = L-arginyl-tRNA(Arg) + AMP + diphosphate</text>
        <dbReference type="Rhea" id="RHEA:20301"/>
        <dbReference type="Rhea" id="RHEA-COMP:9658"/>
        <dbReference type="Rhea" id="RHEA-COMP:9673"/>
        <dbReference type="ChEBI" id="CHEBI:30616"/>
        <dbReference type="ChEBI" id="CHEBI:32682"/>
        <dbReference type="ChEBI" id="CHEBI:33019"/>
        <dbReference type="ChEBI" id="CHEBI:78442"/>
        <dbReference type="ChEBI" id="CHEBI:78513"/>
        <dbReference type="ChEBI" id="CHEBI:456215"/>
        <dbReference type="EC" id="6.1.1.19"/>
    </reaction>
</comment>
<dbReference type="InterPro" id="IPR001278">
    <property type="entry name" value="Arg-tRNA-ligase"/>
</dbReference>
<evidence type="ECO:0000259" key="11">
    <source>
        <dbReference type="SMART" id="SM00836"/>
    </source>
</evidence>
<keyword evidence="5 9" id="KW-0067">ATP-binding</keyword>
<dbReference type="Gene3D" id="1.10.730.10">
    <property type="entry name" value="Isoleucyl-tRNA Synthetase, Domain 1"/>
    <property type="match status" value="1"/>
</dbReference>
<dbReference type="SMART" id="SM01016">
    <property type="entry name" value="Arg_tRNA_synt_N"/>
    <property type="match status" value="1"/>
</dbReference>
<dbReference type="PANTHER" id="PTHR11956">
    <property type="entry name" value="ARGINYL-TRNA SYNTHETASE"/>
    <property type="match status" value="1"/>
</dbReference>
<dbReference type="EC" id="6.1.1.19" evidence="9"/>
<evidence type="ECO:0000256" key="3">
    <source>
        <dbReference type="ARBA" id="ARBA00022598"/>
    </source>
</evidence>
<evidence type="ECO:0000256" key="2">
    <source>
        <dbReference type="ARBA" id="ARBA00022490"/>
    </source>
</evidence>
<keyword evidence="3 9" id="KW-0436">Ligase</keyword>
<dbReference type="InterPro" id="IPR035684">
    <property type="entry name" value="ArgRS_core"/>
</dbReference>
<dbReference type="Proteomes" id="UP001499951">
    <property type="component" value="Unassembled WGS sequence"/>
</dbReference>
<dbReference type="PANTHER" id="PTHR11956:SF5">
    <property type="entry name" value="ARGININE--TRNA LIGASE, CYTOPLASMIC"/>
    <property type="match status" value="1"/>
</dbReference>
<dbReference type="Pfam" id="PF00750">
    <property type="entry name" value="tRNA-synt_1d"/>
    <property type="match status" value="1"/>
</dbReference>
<dbReference type="PRINTS" id="PR01038">
    <property type="entry name" value="TRNASYNTHARG"/>
</dbReference>
<dbReference type="HAMAP" id="MF_00123">
    <property type="entry name" value="Arg_tRNA_synth"/>
    <property type="match status" value="1"/>
</dbReference>
<dbReference type="NCBIfam" id="TIGR00456">
    <property type="entry name" value="argS"/>
    <property type="match status" value="1"/>
</dbReference>
<dbReference type="CDD" id="cd00671">
    <property type="entry name" value="ArgRS_core"/>
    <property type="match status" value="1"/>
</dbReference>
<evidence type="ECO:0000256" key="10">
    <source>
        <dbReference type="RuleBase" id="RU363038"/>
    </source>
</evidence>
<evidence type="ECO:0000256" key="7">
    <source>
        <dbReference type="ARBA" id="ARBA00023146"/>
    </source>
</evidence>
<feature type="short sequence motif" description="'HIGH' region" evidence="9">
    <location>
        <begin position="123"/>
        <end position="133"/>
    </location>
</feature>
<comment type="caution">
    <text evidence="13">The sequence shown here is derived from an EMBL/GenBank/DDBJ whole genome shotgun (WGS) entry which is preliminary data.</text>
</comment>
<keyword evidence="7 9" id="KW-0030">Aminoacyl-tRNA synthetase</keyword>
<dbReference type="SUPFAM" id="SSF52374">
    <property type="entry name" value="Nucleotidylyl transferase"/>
    <property type="match status" value="1"/>
</dbReference>
<dbReference type="InterPro" id="IPR036695">
    <property type="entry name" value="Arg-tRNA-synth_N_sf"/>
</dbReference>
<feature type="domain" description="DALR anticodon binding" evidence="11">
    <location>
        <begin position="472"/>
        <end position="587"/>
    </location>
</feature>
<dbReference type="GO" id="GO:0016874">
    <property type="term" value="F:ligase activity"/>
    <property type="evidence" value="ECO:0007669"/>
    <property type="project" value="UniProtKB-KW"/>
</dbReference>
<evidence type="ECO:0000313" key="14">
    <source>
        <dbReference type="Proteomes" id="UP001499951"/>
    </source>
</evidence>
<comment type="similarity">
    <text evidence="1 9 10">Belongs to the class-I aminoacyl-tRNA synthetase family.</text>
</comment>
<feature type="domain" description="Arginyl tRNA synthetase N-terminal" evidence="12">
    <location>
        <begin position="2"/>
        <end position="87"/>
    </location>
</feature>
<dbReference type="Gene3D" id="3.40.50.620">
    <property type="entry name" value="HUPs"/>
    <property type="match status" value="1"/>
</dbReference>
<sequence length="587" mass="63923">MTALTRELTAIVSDAFAAEGLSAEFGTVKRSDRPDLAQFQCNGALPAAKQAKTNPRALATKVADRLKQNPIFAKVEIAGPGFINLDLTDEALAARVAAVSKDDRLGAPETGTGKTMVIDYGGPNVAKPMHVGHLRSAIIGDSLKRLFRANGWKVIGDVHLGDWGLQMGQLISEVELRGMAPIYFDANFTGPYPDESPVTMDDLEVLYPAASAACKADPARLELARKATAELQAGRPGYMALWKHFFAVSEKGLKREYGSLGIEFDLWNGEASVDPLIPPMIDDLKARGIAEESEGALVIQISEPDDKKEMPPLILLKSDGAALYGTTDLATIVDRVKSFDPDFILYVVDQRQHGHFEQVFRGARKSGLAGKAELEHAGFGTMNGPDGKPFKTRAGGVMKLFDLIAMTTDAAKARIAEAGLGADYPVEEQEDIAQKVGIAALKFADLSNWRLTDYIFDLDRFTKFEGKTGPYLQYAAVRIRSILRKAEEQGFVTAPPVVRSAVERALVLKILALPEAMESAEEKRAPNFLCEYVFELAQEFSRFYAEHHILSEPDADLRAARLGLCALTLAVLTKALDLLGIEVPTRM</sequence>
<dbReference type="InterPro" id="IPR014729">
    <property type="entry name" value="Rossmann-like_a/b/a_fold"/>
</dbReference>
<dbReference type="EMBL" id="BAAADD010000001">
    <property type="protein sequence ID" value="GAA0559365.1"/>
    <property type="molecule type" value="Genomic_DNA"/>
</dbReference>
<dbReference type="Gene3D" id="3.30.1360.70">
    <property type="entry name" value="Arginyl tRNA synthetase N-terminal domain"/>
    <property type="match status" value="1"/>
</dbReference>
<dbReference type="SUPFAM" id="SSF55190">
    <property type="entry name" value="Arginyl-tRNA synthetase (ArgRS), N-terminal 'additional' domain"/>
    <property type="match status" value="1"/>
</dbReference>
<evidence type="ECO:0000256" key="8">
    <source>
        <dbReference type="ARBA" id="ARBA00049339"/>
    </source>
</evidence>
<evidence type="ECO:0000256" key="4">
    <source>
        <dbReference type="ARBA" id="ARBA00022741"/>
    </source>
</evidence>
<name>A0ABN1E5V7_9PROT</name>
<dbReference type="InterPro" id="IPR009080">
    <property type="entry name" value="tRNAsynth_Ia_anticodon-bd"/>
</dbReference>
<dbReference type="InterPro" id="IPR005148">
    <property type="entry name" value="Arg-tRNA-synth_N"/>
</dbReference>
<evidence type="ECO:0000256" key="9">
    <source>
        <dbReference type="HAMAP-Rule" id="MF_00123"/>
    </source>
</evidence>
<keyword evidence="4 9" id="KW-0547">Nucleotide-binding</keyword>
<gene>
    <name evidence="9 13" type="primary">argS</name>
    <name evidence="13" type="ORF">GCM10008942_04810</name>
</gene>
<evidence type="ECO:0000256" key="1">
    <source>
        <dbReference type="ARBA" id="ARBA00005594"/>
    </source>
</evidence>
<keyword evidence="2 9" id="KW-0963">Cytoplasm</keyword>
<dbReference type="Pfam" id="PF03485">
    <property type="entry name" value="Arg_tRNA_synt_N"/>
    <property type="match status" value="1"/>
</dbReference>
<evidence type="ECO:0000313" key="13">
    <source>
        <dbReference type="EMBL" id="GAA0559365.1"/>
    </source>
</evidence>